<reference evidence="4 5" key="1">
    <citation type="journal article" date="2019" name="Syst. Appl. Microbiol.">
        <title>Characterization of Bifidobacterium species in feaces of the Egyptian fruit bat: Description of B. vespertilionis sp. nov. and B. rousetti sp. nov.</title>
        <authorList>
            <person name="Modesto M."/>
            <person name="Satti M."/>
            <person name="Watanabe K."/>
            <person name="Puglisi E."/>
            <person name="Morelli L."/>
            <person name="Huang C.-H."/>
            <person name="Liou J.-S."/>
            <person name="Miyashita M."/>
            <person name="Tamura T."/>
            <person name="Saito S."/>
            <person name="Mori K."/>
            <person name="Huang L."/>
            <person name="Sciavilla P."/>
            <person name="Sandri C."/>
            <person name="Spiezio C."/>
            <person name="Vitali F."/>
            <person name="Cavalieri D."/>
            <person name="Perpetuini G."/>
            <person name="Tofalo R."/>
            <person name="Bonetti A."/>
            <person name="Arita M."/>
            <person name="Mattarelli P."/>
        </authorList>
    </citation>
    <scope>NUCLEOTIDE SEQUENCE [LARGE SCALE GENOMIC DNA]</scope>
    <source>
        <strain evidence="4 5">RST27</strain>
    </source>
</reference>
<name>A0A5M9ZC07_9BIFI</name>
<feature type="transmembrane region" description="Helical" evidence="2">
    <location>
        <begin position="626"/>
        <end position="645"/>
    </location>
</feature>
<dbReference type="PANTHER" id="PTHR42736:SF1">
    <property type="entry name" value="PROTEIN-GLUTAMINE GAMMA-GLUTAMYLTRANSFERASE"/>
    <property type="match status" value="1"/>
</dbReference>
<feature type="transmembrane region" description="Helical" evidence="2">
    <location>
        <begin position="600"/>
        <end position="617"/>
    </location>
</feature>
<feature type="transmembrane region" description="Helical" evidence="2">
    <location>
        <begin position="446"/>
        <end position="466"/>
    </location>
</feature>
<protein>
    <submittedName>
        <fullName evidence="4">DUF58 domain-containing protein</fullName>
    </submittedName>
</protein>
<feature type="transmembrane region" description="Helical" evidence="2">
    <location>
        <begin position="486"/>
        <end position="506"/>
    </location>
</feature>
<dbReference type="SMART" id="SM00460">
    <property type="entry name" value="TGc"/>
    <property type="match status" value="1"/>
</dbReference>
<dbReference type="SUPFAM" id="SSF54001">
    <property type="entry name" value="Cysteine proteinases"/>
    <property type="match status" value="1"/>
</dbReference>
<feature type="transmembrane region" description="Helical" evidence="2">
    <location>
        <begin position="44"/>
        <end position="64"/>
    </location>
</feature>
<comment type="caution">
    <text evidence="4">The sequence shown here is derived from an EMBL/GenBank/DDBJ whole genome shotgun (WGS) entry which is preliminary data.</text>
</comment>
<dbReference type="Gene3D" id="3.10.620.30">
    <property type="match status" value="1"/>
</dbReference>
<dbReference type="InterPro" id="IPR052901">
    <property type="entry name" value="Bact_TGase-like"/>
</dbReference>
<feature type="compositionally biased region" description="Low complexity" evidence="1">
    <location>
        <begin position="1224"/>
        <end position="1268"/>
    </location>
</feature>
<feature type="region of interest" description="Disordered" evidence="1">
    <location>
        <begin position="1"/>
        <end position="30"/>
    </location>
</feature>
<accession>A0A5M9ZC07</accession>
<keyword evidence="2" id="KW-0472">Membrane</keyword>
<keyword evidence="2" id="KW-1133">Transmembrane helix</keyword>
<feature type="domain" description="Transglutaminase-like" evidence="3">
    <location>
        <begin position="1143"/>
        <end position="1214"/>
    </location>
</feature>
<dbReference type="InterPro" id="IPR002881">
    <property type="entry name" value="DUF58"/>
</dbReference>
<evidence type="ECO:0000256" key="2">
    <source>
        <dbReference type="SAM" id="Phobius"/>
    </source>
</evidence>
<feature type="transmembrane region" description="Helical" evidence="2">
    <location>
        <begin position="549"/>
        <end position="570"/>
    </location>
</feature>
<dbReference type="Proteomes" id="UP000326060">
    <property type="component" value="Unassembled WGS sequence"/>
</dbReference>
<evidence type="ECO:0000313" key="5">
    <source>
        <dbReference type="Proteomes" id="UP000326060"/>
    </source>
</evidence>
<evidence type="ECO:0000259" key="3">
    <source>
        <dbReference type="SMART" id="SM00460"/>
    </source>
</evidence>
<gene>
    <name evidence="4" type="ORF">EMB92_05110</name>
</gene>
<evidence type="ECO:0000313" key="4">
    <source>
        <dbReference type="EMBL" id="KAA8816303.1"/>
    </source>
</evidence>
<dbReference type="Pfam" id="PF01841">
    <property type="entry name" value="Transglut_core"/>
    <property type="match status" value="1"/>
</dbReference>
<feature type="transmembrane region" description="Helical" evidence="2">
    <location>
        <begin position="413"/>
        <end position="434"/>
    </location>
</feature>
<feature type="region of interest" description="Disordered" evidence="1">
    <location>
        <begin position="1400"/>
        <end position="1433"/>
    </location>
</feature>
<evidence type="ECO:0000256" key="1">
    <source>
        <dbReference type="SAM" id="MobiDB-lite"/>
    </source>
</evidence>
<feature type="transmembrane region" description="Helical" evidence="2">
    <location>
        <begin position="1311"/>
        <end position="1332"/>
    </location>
</feature>
<feature type="transmembrane region" description="Helical" evidence="2">
    <location>
        <begin position="70"/>
        <end position="93"/>
    </location>
</feature>
<dbReference type="PANTHER" id="PTHR42736">
    <property type="entry name" value="PROTEIN-GLUTAMINE GAMMA-GLUTAMYLTRANSFERASE"/>
    <property type="match status" value="1"/>
</dbReference>
<feature type="region of interest" description="Disordered" evidence="1">
    <location>
        <begin position="1218"/>
        <end position="1293"/>
    </location>
</feature>
<dbReference type="InterPro" id="IPR038765">
    <property type="entry name" value="Papain-like_cys_pep_sf"/>
</dbReference>
<sequence>MAGATGMSTKTSATRSQSTAASATASAAASPSPRLRRHGLIRPALPMLWLVLIGGVLCYMGMLLDERTLMAATVALCAMTVVSLIGALAQWLWGFPTGERTVTAQYERLDHHGNVVSHVIGKLPDRRGLYRTHSVVVRWYSPFGLFAASKVEKAAGETLILPDDERSVPADAARAIGRRVAGLAQSEQMGSVRGYTPGDPIKLISWKHTARRGKLMTRETGRDERATLLLAVNTRGADGLDAERMDSEVAALMPFLAGMGPGMVPGTVSGAGMRVVVTDGVTFHEGESAARRFLAAVCADGDAACAPTDTACAAGVSRFAQNQSGPVTVVICDASGSKGFEHALESTPIADRLRILTPIRQAPERFAQTVIPGAQASSLSAQTAPRTVQTPVRIAQAFARIGRLADKVRSMEAGPILPIMTCALMLLTVFALTLKGLSGLVSPSGAWIWFAGALLAVASIEASIPWSALRVQRTWRSRLRLELIRIGAYTLLTALVTAILLVVRLHDLTGEWPFSREQGIGGSWAMVKYSVLGGFNELNLQLPPLKVSILGDIFLILVVAISAIVIRCLLTVRALMPAMGLLAVTALAADYAIVGHVTPWWQIAVLVMAFAMGVWALRPRRMRPPAAIVASIVVVAITLAGGPSAETLAYDVPLSIGEGGGMFTSNTVSPMIDLKRNIAAGSDTTVLRYRSYRRMYLRMTTLDQFDGDTWGYNKDLALDAGLYGAGIQLGRNASDDLRIEQRRVNSPLAAYMQLLGYFGYDVAGVSQDTLERFMGYARVRVDTLRSRFLPMPGLTTDVDGLGSDWLKYQDGSVYNRSGSTSSDTAYTASGSYIDPIRSSSGFSELNVIDDTVAKLNSQNANEEANTQQWLQARSALPGAGLGEIRQDSVLIHATIGSDGVVRGPNDWELGRVSTYDIVWGADAGPNGQDGQSGQDGQDGDGHTVIGGAGRPSDITFNSTVIEQLGIGEDGVMLGFSDDGRSVTIAMPIKPLDIGTIWSDETSEYYSSGEDGLSQWMGETSQLLASMGLNNINGRSESGRADATNRMLRWIRDAVKESDERAHSSQYTSLPKSLPANVKAIIAQAQAAGIPIKGSGYDNQIRVMRWLVDYFTSADNHFTYSLDAPDGDGRSNMEVINDFLDPDSGHAGYCQHYASALAVLARAMGVPTRIVLGYNSGSDDEKDADGYIAVKSRQLHAWVEAYLDGVGWVPFDVTPASEQNGTLGDAASATTQQSQSTGSSDQATTDTQSDQSDANDSSSQSSSDASSSDSSEETGDQAEEQASGRKKKASSSSAAERSVWSRTSAWFGSLPMWGRALFGTGAGVALIALLVFAPRGVRWWRRRRCIALARASAKQPDDAVLRARAWRAAWEQLKREGRRRGVRWSPSDTDMAIAARIADSYGQQSGGRRSDGSANGSTSAGVTGDVPAGVSDDTPKTVLRVSRNAAAAAFGGETEHVGRLPHDLRRLFAAPRHADGR</sequence>
<feature type="compositionally biased region" description="Low complexity" evidence="1">
    <location>
        <begin position="8"/>
        <end position="30"/>
    </location>
</feature>
<dbReference type="EMBL" id="RZJP01000002">
    <property type="protein sequence ID" value="KAA8816303.1"/>
    <property type="molecule type" value="Genomic_DNA"/>
</dbReference>
<dbReference type="Pfam" id="PF01882">
    <property type="entry name" value="DUF58"/>
    <property type="match status" value="1"/>
</dbReference>
<organism evidence="4 5">
    <name type="scientific">Bifidobacterium callitrichos</name>
    <dbReference type="NCBI Taxonomy" id="762209"/>
    <lineage>
        <taxon>Bacteria</taxon>
        <taxon>Bacillati</taxon>
        <taxon>Actinomycetota</taxon>
        <taxon>Actinomycetes</taxon>
        <taxon>Bifidobacteriales</taxon>
        <taxon>Bifidobacteriaceae</taxon>
        <taxon>Bifidobacterium</taxon>
    </lineage>
</organism>
<keyword evidence="2" id="KW-0812">Transmembrane</keyword>
<dbReference type="InterPro" id="IPR002931">
    <property type="entry name" value="Transglutaminase-like"/>
</dbReference>
<proteinExistence type="predicted"/>
<feature type="compositionally biased region" description="Acidic residues" evidence="1">
    <location>
        <begin position="1269"/>
        <end position="1278"/>
    </location>
</feature>
<feature type="region of interest" description="Disordered" evidence="1">
    <location>
        <begin position="921"/>
        <end position="950"/>
    </location>
</feature>
<feature type="transmembrane region" description="Helical" evidence="2">
    <location>
        <begin position="575"/>
        <end position="594"/>
    </location>
</feature>